<dbReference type="CDD" id="cd01518">
    <property type="entry name" value="RHOD_YceA"/>
    <property type="match status" value="1"/>
</dbReference>
<gene>
    <name evidence="2" type="ORF">ACHHYP_10438</name>
</gene>
<dbReference type="InterPro" id="IPR001763">
    <property type="entry name" value="Rhodanese-like_dom"/>
</dbReference>
<protein>
    <recommendedName>
        <fullName evidence="1">Rhodanese domain-containing protein</fullName>
    </recommendedName>
</protein>
<dbReference type="STRING" id="1202772.A0A1V9YLE4"/>
<organism evidence="2 3">
    <name type="scientific">Achlya hypogyna</name>
    <name type="common">Oomycete</name>
    <name type="synonym">Protoachlya hypogyna</name>
    <dbReference type="NCBI Taxonomy" id="1202772"/>
    <lineage>
        <taxon>Eukaryota</taxon>
        <taxon>Sar</taxon>
        <taxon>Stramenopiles</taxon>
        <taxon>Oomycota</taxon>
        <taxon>Saprolegniomycetes</taxon>
        <taxon>Saprolegniales</taxon>
        <taxon>Achlyaceae</taxon>
        <taxon>Achlya</taxon>
    </lineage>
</organism>
<dbReference type="AlphaFoldDB" id="A0A1V9YLE4"/>
<reference evidence="2 3" key="1">
    <citation type="journal article" date="2014" name="Genome Biol. Evol.">
        <title>The secreted proteins of Achlya hypogyna and Thraustotheca clavata identify the ancestral oomycete secretome and reveal gene acquisitions by horizontal gene transfer.</title>
        <authorList>
            <person name="Misner I."/>
            <person name="Blouin N."/>
            <person name="Leonard G."/>
            <person name="Richards T.A."/>
            <person name="Lane C.E."/>
        </authorList>
    </citation>
    <scope>NUCLEOTIDE SEQUENCE [LARGE SCALE GENOMIC DNA]</scope>
    <source>
        <strain evidence="2 3">ATCC 48635</strain>
    </source>
</reference>
<name>A0A1V9YLE4_ACHHY</name>
<dbReference type="Gene3D" id="3.30.70.100">
    <property type="match status" value="1"/>
</dbReference>
<sequence>MVECTNSSAYKFGVLSAEELPALRQELLEKAAAISPELYGTILLTQEGLNIRLSGPTPAVLAMQQVLNSLHPNLGSIYFKDSLSSGPTLRKFLVRIKKEVISMGMPSVQPAMTGLAAHVSPCEFKAWMDAGKDMLVLDTRNDYEVRLGTFKSAVDLGIKSFRVFPDAAKEQLKEVPKTKPIVMFCTGGVRCEKASYALLQSGHENVFQLDGGILKYFEDCGDAHYNGDCYIYDDRVALTPALTKAEHIAMCYVCRNPLTLAEQSSPEFVPQQSCPYCFGGKRTDFRSVH</sequence>
<dbReference type="PANTHER" id="PTHR43268:SF3">
    <property type="entry name" value="RHODANESE-LIKE DOMAIN-CONTAINING PROTEIN 7-RELATED"/>
    <property type="match status" value="1"/>
</dbReference>
<dbReference type="PROSITE" id="PS50206">
    <property type="entry name" value="RHODANESE_3"/>
    <property type="match status" value="1"/>
</dbReference>
<proteinExistence type="predicted"/>
<feature type="domain" description="Rhodanese" evidence="1">
    <location>
        <begin position="130"/>
        <end position="225"/>
    </location>
</feature>
<dbReference type="Pfam" id="PF17773">
    <property type="entry name" value="UPF0176_N"/>
    <property type="match status" value="1"/>
</dbReference>
<dbReference type="SUPFAM" id="SSF52821">
    <property type="entry name" value="Rhodanese/Cell cycle control phosphatase"/>
    <property type="match status" value="1"/>
</dbReference>
<dbReference type="Proteomes" id="UP000243579">
    <property type="component" value="Unassembled WGS sequence"/>
</dbReference>
<dbReference type="OrthoDB" id="25002at2759"/>
<comment type="caution">
    <text evidence="2">The sequence shown here is derived from an EMBL/GenBank/DDBJ whole genome shotgun (WGS) entry which is preliminary data.</text>
</comment>
<dbReference type="Gene3D" id="3.40.250.10">
    <property type="entry name" value="Rhodanese-like domain"/>
    <property type="match status" value="1"/>
</dbReference>
<evidence type="ECO:0000259" key="1">
    <source>
        <dbReference type="PROSITE" id="PS50206"/>
    </source>
</evidence>
<dbReference type="Pfam" id="PF00581">
    <property type="entry name" value="Rhodanese"/>
    <property type="match status" value="1"/>
</dbReference>
<dbReference type="InterPro" id="IPR040503">
    <property type="entry name" value="TRHO_N"/>
</dbReference>
<dbReference type="SMART" id="SM00450">
    <property type="entry name" value="RHOD"/>
    <property type="match status" value="1"/>
</dbReference>
<evidence type="ECO:0000313" key="3">
    <source>
        <dbReference type="Proteomes" id="UP000243579"/>
    </source>
</evidence>
<accession>A0A1V9YLE4</accession>
<dbReference type="InterPro" id="IPR020936">
    <property type="entry name" value="TrhO"/>
</dbReference>
<dbReference type="PANTHER" id="PTHR43268">
    <property type="entry name" value="THIOSULFATE SULFURTRANSFERASE/RHODANESE-LIKE DOMAIN-CONTAINING PROTEIN 2"/>
    <property type="match status" value="1"/>
</dbReference>
<evidence type="ECO:0000313" key="2">
    <source>
        <dbReference type="EMBL" id="OQR86548.1"/>
    </source>
</evidence>
<dbReference type="EMBL" id="JNBR01001498">
    <property type="protein sequence ID" value="OQR86548.1"/>
    <property type="molecule type" value="Genomic_DNA"/>
</dbReference>
<keyword evidence="3" id="KW-1185">Reference proteome</keyword>
<dbReference type="InterPro" id="IPR036873">
    <property type="entry name" value="Rhodanese-like_dom_sf"/>
</dbReference>